<dbReference type="EC" id="3.1.3.-" evidence="2"/>
<dbReference type="SUPFAM" id="SSF53254">
    <property type="entry name" value="Phosphoglycerate mutase-like"/>
    <property type="match status" value="1"/>
</dbReference>
<dbReference type="EMBL" id="CP146203">
    <property type="protein sequence ID" value="XBH20345.1"/>
    <property type="molecule type" value="Genomic_DNA"/>
</dbReference>
<dbReference type="AlphaFoldDB" id="A0AAU7DTE7"/>
<accession>A0AAU7DTE7</accession>
<dbReference type="InterPro" id="IPR029033">
    <property type="entry name" value="His_PPase_superfam"/>
</dbReference>
<reference evidence="2" key="1">
    <citation type="submission" date="2024-02" db="EMBL/GenBank/DDBJ databases">
        <title>Tomenella chthoni gen. nov. sp. nov., a member of the family Jonesiaceae isolated from bat guano.</title>
        <authorList>
            <person name="Miller S.L."/>
            <person name="King J."/>
            <person name="Sankaranarayanan K."/>
            <person name="Lawson P.A."/>
        </authorList>
    </citation>
    <scope>NUCLEOTIDE SEQUENCE</scope>
    <source>
        <strain evidence="2">BS-20</strain>
    </source>
</reference>
<dbReference type="GO" id="GO:0043456">
    <property type="term" value="P:regulation of pentose-phosphate shunt"/>
    <property type="evidence" value="ECO:0007669"/>
    <property type="project" value="TreeGrafter"/>
</dbReference>
<evidence type="ECO:0000313" key="2">
    <source>
        <dbReference type="EMBL" id="XBH20345.1"/>
    </source>
</evidence>
<name>A0AAU7DTE7_9MICO</name>
<dbReference type="Gene3D" id="3.40.50.1240">
    <property type="entry name" value="Phosphoglycerate mutase-like"/>
    <property type="match status" value="1"/>
</dbReference>
<dbReference type="InterPro" id="IPR051695">
    <property type="entry name" value="Phosphoglycerate_Mutase"/>
</dbReference>
<dbReference type="SMART" id="SM00855">
    <property type="entry name" value="PGAM"/>
    <property type="match status" value="1"/>
</dbReference>
<organism evidence="2">
    <name type="scientific">Jonesiaceae bacterium BS-20</name>
    <dbReference type="NCBI Taxonomy" id="3120821"/>
    <lineage>
        <taxon>Bacteria</taxon>
        <taxon>Bacillati</taxon>
        <taxon>Actinomycetota</taxon>
        <taxon>Actinomycetes</taxon>
        <taxon>Micrococcales</taxon>
        <taxon>Jonesiaceae</taxon>
    </lineage>
</organism>
<dbReference type="GO" id="GO:0005829">
    <property type="term" value="C:cytosol"/>
    <property type="evidence" value="ECO:0007669"/>
    <property type="project" value="TreeGrafter"/>
</dbReference>
<dbReference type="CDD" id="cd07067">
    <property type="entry name" value="HP_PGM_like"/>
    <property type="match status" value="1"/>
</dbReference>
<dbReference type="GO" id="GO:0045820">
    <property type="term" value="P:negative regulation of glycolytic process"/>
    <property type="evidence" value="ECO:0007669"/>
    <property type="project" value="TreeGrafter"/>
</dbReference>
<protein>
    <submittedName>
        <fullName evidence="2">Histidine phosphatase family protein</fullName>
        <ecNumber evidence="2">3.1.3.-</ecNumber>
    </submittedName>
</protein>
<gene>
    <name evidence="2" type="ORF">V5R04_08770</name>
</gene>
<proteinExistence type="predicted"/>
<dbReference type="GO" id="GO:0004331">
    <property type="term" value="F:fructose-2,6-bisphosphate 2-phosphatase activity"/>
    <property type="evidence" value="ECO:0007669"/>
    <property type="project" value="TreeGrafter"/>
</dbReference>
<dbReference type="InterPro" id="IPR013078">
    <property type="entry name" value="His_Pase_superF_clade-1"/>
</dbReference>
<evidence type="ECO:0000256" key="1">
    <source>
        <dbReference type="ARBA" id="ARBA00022801"/>
    </source>
</evidence>
<sequence length="227" mass="24483">MNEVTVILWRHAPTPDNAAGRLQGRSDTPAGESGLLLGSAAAGLILKKYGVPTRIFSSPLQRASATAQLLADAALAYQPESNLQVGEFGPTTVEVEIEDGINQRSYGVWEGMTLAEVHRHHPEELAIRNAGGDPDIPGWEAGHAVGKRVAEAITMRCMQTIKESQESVIPPVLVFTSHGSAIGTGVRNLLGVPEHEQLLGHLAHANWVELRFRTGAWTIERFNYGPS</sequence>
<dbReference type="PANTHER" id="PTHR46517:SF1">
    <property type="entry name" value="FRUCTOSE-2,6-BISPHOSPHATASE TIGAR"/>
    <property type="match status" value="1"/>
</dbReference>
<keyword evidence="1 2" id="KW-0378">Hydrolase</keyword>
<dbReference type="Pfam" id="PF00300">
    <property type="entry name" value="His_Phos_1"/>
    <property type="match status" value="1"/>
</dbReference>
<dbReference type="PANTHER" id="PTHR46517">
    <property type="entry name" value="FRUCTOSE-2,6-BISPHOSPHATASE TIGAR"/>
    <property type="match status" value="1"/>
</dbReference>